<sequence length="88" mass="10091">MTEEKKKALLALKTCRGQIEGIIKMIEEERYCIDISNQILAAQSMLKRANKLILAGHMHSCMRTAMENNEDIDQKTKELEDIISKLIN</sequence>
<gene>
    <name evidence="7" type="ORF">H8Z77_01355</name>
</gene>
<dbReference type="RefSeq" id="WP_069989263.1">
    <property type="nucleotide sequence ID" value="NZ_JACOQK010000001.1"/>
</dbReference>
<comment type="subcellular location">
    <subcellularLocation>
        <location evidence="1">Cytoplasm</location>
    </subcellularLocation>
</comment>
<accession>A0ABR7INM7</accession>
<comment type="subunit">
    <text evidence="2">Homodimer.</text>
</comment>
<protein>
    <recommendedName>
        <fullName evidence="5">Copper-sensing transcriptional repressor CsoR</fullName>
    </recommendedName>
    <alternativeName>
        <fullName evidence="6">Copper-sensitive operon repressor</fullName>
    </alternativeName>
</protein>
<dbReference type="EMBL" id="JACOQK010000001">
    <property type="protein sequence ID" value="MBC5786674.1"/>
    <property type="molecule type" value="Genomic_DNA"/>
</dbReference>
<name>A0ABR7INM7_9CLOT</name>
<evidence type="ECO:0000313" key="7">
    <source>
        <dbReference type="EMBL" id="MBC5786674.1"/>
    </source>
</evidence>
<proteinExistence type="predicted"/>
<evidence type="ECO:0000256" key="5">
    <source>
        <dbReference type="ARBA" id="ARBA00039938"/>
    </source>
</evidence>
<reference evidence="7 8" key="1">
    <citation type="submission" date="2020-08" db="EMBL/GenBank/DDBJ databases">
        <title>Genome public.</title>
        <authorList>
            <person name="Liu C."/>
            <person name="Sun Q."/>
        </authorList>
    </citation>
    <scope>NUCLEOTIDE SEQUENCE [LARGE SCALE GENOMIC DNA]</scope>
    <source>
        <strain evidence="7 8">NSJ-27</strain>
    </source>
</reference>
<dbReference type="Pfam" id="PF02583">
    <property type="entry name" value="Trns_repr_metal"/>
    <property type="match status" value="1"/>
</dbReference>
<dbReference type="PANTHER" id="PTHR33677">
    <property type="entry name" value="TRANSCRIPTIONAL REPRESSOR FRMR-RELATED"/>
    <property type="match status" value="1"/>
</dbReference>
<dbReference type="Gene3D" id="1.20.58.1000">
    <property type="entry name" value="Metal-sensitive repressor, helix protomer"/>
    <property type="match status" value="1"/>
</dbReference>
<evidence type="ECO:0000256" key="3">
    <source>
        <dbReference type="ARBA" id="ARBA00022490"/>
    </source>
</evidence>
<evidence type="ECO:0000256" key="1">
    <source>
        <dbReference type="ARBA" id="ARBA00004496"/>
    </source>
</evidence>
<dbReference type="CDD" id="cd10159">
    <property type="entry name" value="CsoR-like_DUF156_2"/>
    <property type="match status" value="1"/>
</dbReference>
<organism evidence="7 8">
    <name type="scientific">Clostridium facile</name>
    <dbReference type="NCBI Taxonomy" id="2763035"/>
    <lineage>
        <taxon>Bacteria</taxon>
        <taxon>Bacillati</taxon>
        <taxon>Bacillota</taxon>
        <taxon>Clostridia</taxon>
        <taxon>Eubacteriales</taxon>
        <taxon>Clostridiaceae</taxon>
        <taxon>Clostridium</taxon>
    </lineage>
</organism>
<evidence type="ECO:0000256" key="2">
    <source>
        <dbReference type="ARBA" id="ARBA00011738"/>
    </source>
</evidence>
<keyword evidence="8" id="KW-1185">Reference proteome</keyword>
<dbReference type="Proteomes" id="UP000649151">
    <property type="component" value="Unassembled WGS sequence"/>
</dbReference>
<dbReference type="InterPro" id="IPR003735">
    <property type="entry name" value="Metal_Tscrpt_repr"/>
</dbReference>
<keyword evidence="3" id="KW-0963">Cytoplasm</keyword>
<evidence type="ECO:0000256" key="4">
    <source>
        <dbReference type="ARBA" id="ARBA00022723"/>
    </source>
</evidence>
<dbReference type="PANTHER" id="PTHR33677:SF4">
    <property type="entry name" value="COPPER-SENSING TRANSCRIPTIONAL REPRESSOR CSOR"/>
    <property type="match status" value="1"/>
</dbReference>
<keyword evidence="4" id="KW-0479">Metal-binding</keyword>
<comment type="caution">
    <text evidence="7">The sequence shown here is derived from an EMBL/GenBank/DDBJ whole genome shotgun (WGS) entry which is preliminary data.</text>
</comment>
<dbReference type="InterPro" id="IPR038390">
    <property type="entry name" value="Metal_Tscrpt_repr_sf"/>
</dbReference>
<evidence type="ECO:0000256" key="6">
    <source>
        <dbReference type="ARBA" id="ARBA00041544"/>
    </source>
</evidence>
<evidence type="ECO:0000313" key="8">
    <source>
        <dbReference type="Proteomes" id="UP000649151"/>
    </source>
</evidence>